<dbReference type="GO" id="GO:0009922">
    <property type="term" value="F:fatty acid elongase activity"/>
    <property type="evidence" value="ECO:0007669"/>
    <property type="project" value="InterPro"/>
</dbReference>
<organism evidence="11 12">
    <name type="scientific">Nephila pilipes</name>
    <name type="common">Giant wood spider</name>
    <name type="synonym">Nephila maculata</name>
    <dbReference type="NCBI Taxonomy" id="299642"/>
    <lineage>
        <taxon>Eukaryota</taxon>
        <taxon>Metazoa</taxon>
        <taxon>Ecdysozoa</taxon>
        <taxon>Arthropoda</taxon>
        <taxon>Chelicerata</taxon>
        <taxon>Arachnida</taxon>
        <taxon>Araneae</taxon>
        <taxon>Araneomorphae</taxon>
        <taxon>Entelegynae</taxon>
        <taxon>Araneoidea</taxon>
        <taxon>Nephilidae</taxon>
        <taxon>Nephila</taxon>
    </lineage>
</organism>
<proteinExistence type="predicted"/>
<feature type="transmembrane region" description="Helical" evidence="10">
    <location>
        <begin position="21"/>
        <end position="39"/>
    </location>
</feature>
<evidence type="ECO:0000313" key="11">
    <source>
        <dbReference type="EMBL" id="GFT19067.1"/>
    </source>
</evidence>
<keyword evidence="8 10" id="KW-0472">Membrane</keyword>
<keyword evidence="4 10" id="KW-0812">Transmembrane</keyword>
<evidence type="ECO:0000256" key="2">
    <source>
        <dbReference type="ARBA" id="ARBA00022516"/>
    </source>
</evidence>
<evidence type="ECO:0000256" key="1">
    <source>
        <dbReference type="ARBA" id="ARBA00004141"/>
    </source>
</evidence>
<evidence type="ECO:0000256" key="3">
    <source>
        <dbReference type="ARBA" id="ARBA00022679"/>
    </source>
</evidence>
<sequence>TKFSIFISSISKCVFKLRKPSEIFLSTSGHYTYILMFVLESVQEFIFNGDFKSKILVRYKCVPTTTIILYVLFSKLLGPHLMKNKNPFQLKRLLVVYNFTMSVLSAYLTYHDGSNIFLI</sequence>
<keyword evidence="7" id="KW-0443">Lipid metabolism</keyword>
<accession>A0A8X6NKF4</accession>
<dbReference type="OrthoDB" id="6416940at2759"/>
<comment type="caution">
    <text evidence="11">The sequence shown here is derived from an EMBL/GenBank/DDBJ whole genome shotgun (WGS) entry which is preliminary data.</text>
</comment>
<evidence type="ECO:0000256" key="6">
    <source>
        <dbReference type="ARBA" id="ARBA00022989"/>
    </source>
</evidence>
<gene>
    <name evidence="11" type="ORF">NPIL_695011</name>
</gene>
<keyword evidence="6 10" id="KW-1133">Transmembrane helix</keyword>
<dbReference type="Proteomes" id="UP000887013">
    <property type="component" value="Unassembled WGS sequence"/>
</dbReference>
<feature type="transmembrane region" description="Helical" evidence="10">
    <location>
        <begin position="55"/>
        <end position="73"/>
    </location>
</feature>
<dbReference type="Pfam" id="PF01151">
    <property type="entry name" value="ELO"/>
    <property type="match status" value="1"/>
</dbReference>
<keyword evidence="2" id="KW-0444">Lipid biosynthesis</keyword>
<evidence type="ECO:0000256" key="8">
    <source>
        <dbReference type="ARBA" id="ARBA00023136"/>
    </source>
</evidence>
<feature type="non-terminal residue" evidence="11">
    <location>
        <position position="1"/>
    </location>
</feature>
<keyword evidence="12" id="KW-1185">Reference proteome</keyword>
<evidence type="ECO:0000256" key="4">
    <source>
        <dbReference type="ARBA" id="ARBA00022692"/>
    </source>
</evidence>
<dbReference type="EMBL" id="BMAW01010496">
    <property type="protein sequence ID" value="GFT19067.1"/>
    <property type="molecule type" value="Genomic_DNA"/>
</dbReference>
<evidence type="ECO:0000256" key="7">
    <source>
        <dbReference type="ARBA" id="ARBA00023098"/>
    </source>
</evidence>
<evidence type="ECO:0008006" key="13">
    <source>
        <dbReference type="Google" id="ProtNLM"/>
    </source>
</evidence>
<reference evidence="11" key="1">
    <citation type="submission" date="2020-08" db="EMBL/GenBank/DDBJ databases">
        <title>Multicomponent nature underlies the extraordinary mechanical properties of spider dragline silk.</title>
        <authorList>
            <person name="Kono N."/>
            <person name="Nakamura H."/>
            <person name="Mori M."/>
            <person name="Yoshida Y."/>
            <person name="Ohtoshi R."/>
            <person name="Malay A.D."/>
            <person name="Moran D.A.P."/>
            <person name="Tomita M."/>
            <person name="Numata K."/>
            <person name="Arakawa K."/>
        </authorList>
    </citation>
    <scope>NUCLEOTIDE SEQUENCE</scope>
</reference>
<feature type="transmembrane region" description="Helical" evidence="10">
    <location>
        <begin position="93"/>
        <end position="110"/>
    </location>
</feature>
<keyword evidence="5" id="KW-0276">Fatty acid metabolism</keyword>
<dbReference type="InterPro" id="IPR002076">
    <property type="entry name" value="ELO_fam"/>
</dbReference>
<dbReference type="GO" id="GO:0016020">
    <property type="term" value="C:membrane"/>
    <property type="evidence" value="ECO:0007669"/>
    <property type="project" value="UniProtKB-SubCell"/>
</dbReference>
<dbReference type="AlphaFoldDB" id="A0A8X6NKF4"/>
<keyword evidence="3" id="KW-0808">Transferase</keyword>
<evidence type="ECO:0000256" key="5">
    <source>
        <dbReference type="ARBA" id="ARBA00022832"/>
    </source>
</evidence>
<comment type="subcellular location">
    <subcellularLocation>
        <location evidence="1">Membrane</location>
        <topology evidence="1">Multi-pass membrane protein</topology>
    </subcellularLocation>
</comment>
<protein>
    <recommendedName>
        <fullName evidence="13">Very-long-chain 3-oxoacyl-CoA synthase</fullName>
    </recommendedName>
</protein>
<dbReference type="GO" id="GO:0006633">
    <property type="term" value="P:fatty acid biosynthetic process"/>
    <property type="evidence" value="ECO:0007669"/>
    <property type="project" value="UniProtKB-KW"/>
</dbReference>
<keyword evidence="9" id="KW-0275">Fatty acid biosynthesis</keyword>
<evidence type="ECO:0000256" key="10">
    <source>
        <dbReference type="SAM" id="Phobius"/>
    </source>
</evidence>
<name>A0A8X6NKF4_NEPPI</name>
<evidence type="ECO:0000256" key="9">
    <source>
        <dbReference type="ARBA" id="ARBA00023160"/>
    </source>
</evidence>
<evidence type="ECO:0000313" key="12">
    <source>
        <dbReference type="Proteomes" id="UP000887013"/>
    </source>
</evidence>